<comment type="caution">
    <text evidence="1">The sequence shown here is derived from an EMBL/GenBank/DDBJ whole genome shotgun (WGS) entry which is preliminary data.</text>
</comment>
<dbReference type="EMBL" id="AJWN02000099">
    <property type="protein sequence ID" value="OEE58152.1"/>
    <property type="molecule type" value="Genomic_DNA"/>
</dbReference>
<keyword evidence="1" id="KW-0808">Transferase</keyword>
<evidence type="ECO:0000313" key="2">
    <source>
        <dbReference type="Proteomes" id="UP000095039"/>
    </source>
</evidence>
<keyword evidence="1" id="KW-0418">Kinase</keyword>
<evidence type="ECO:0000313" key="1">
    <source>
        <dbReference type="EMBL" id="OEE58152.1"/>
    </source>
</evidence>
<name>A0A1E5BZ13_9GAMM</name>
<organism evidence="1 2">
    <name type="scientific">Enterovibrio norvegicus FF-454</name>
    <dbReference type="NCBI Taxonomy" id="1185651"/>
    <lineage>
        <taxon>Bacteria</taxon>
        <taxon>Pseudomonadati</taxon>
        <taxon>Pseudomonadota</taxon>
        <taxon>Gammaproteobacteria</taxon>
        <taxon>Vibrionales</taxon>
        <taxon>Vibrionaceae</taxon>
        <taxon>Enterovibrio</taxon>
    </lineage>
</organism>
<protein>
    <submittedName>
        <fullName evidence="1">Thiamine kinase</fullName>
    </submittedName>
</protein>
<dbReference type="InterPro" id="IPR011009">
    <property type="entry name" value="Kinase-like_dom_sf"/>
</dbReference>
<dbReference type="Proteomes" id="UP000095039">
    <property type="component" value="Unassembled WGS sequence"/>
</dbReference>
<dbReference type="RefSeq" id="WP_016962376.1">
    <property type="nucleotide sequence ID" value="NZ_AJWN02000099.1"/>
</dbReference>
<dbReference type="Gene3D" id="3.30.200.20">
    <property type="entry name" value="Phosphorylase Kinase, domain 1"/>
    <property type="match status" value="1"/>
</dbReference>
<dbReference type="Gene3D" id="3.90.1200.10">
    <property type="match status" value="1"/>
</dbReference>
<accession>A0A1E5BZ13</accession>
<dbReference type="GO" id="GO:0016301">
    <property type="term" value="F:kinase activity"/>
    <property type="evidence" value="ECO:0007669"/>
    <property type="project" value="UniProtKB-KW"/>
</dbReference>
<proteinExistence type="predicted"/>
<dbReference type="Pfam" id="PF01633">
    <property type="entry name" value="Choline_kinase"/>
    <property type="match status" value="1"/>
</dbReference>
<reference evidence="1 2" key="1">
    <citation type="journal article" date="2012" name="Science">
        <title>Ecological populations of bacteria act as socially cohesive units of antibiotic production and resistance.</title>
        <authorList>
            <person name="Cordero O.X."/>
            <person name="Wildschutte H."/>
            <person name="Kirkup B."/>
            <person name="Proehl S."/>
            <person name="Ngo L."/>
            <person name="Hussain F."/>
            <person name="Le Roux F."/>
            <person name="Mincer T."/>
            <person name="Polz M.F."/>
        </authorList>
    </citation>
    <scope>NUCLEOTIDE SEQUENCE [LARGE SCALE GENOMIC DNA]</scope>
    <source>
        <strain evidence="1 2">FF-454</strain>
    </source>
</reference>
<dbReference type="AlphaFoldDB" id="A0A1E5BZ13"/>
<gene>
    <name evidence="1" type="ORF">A1OK_16445</name>
</gene>
<dbReference type="SUPFAM" id="SSF56112">
    <property type="entry name" value="Protein kinase-like (PK-like)"/>
    <property type="match status" value="1"/>
</dbReference>
<sequence>MSLYAEQEKAAVIQRLRPDFIIHDAQLLDGGLSNRCMKLSASDGRQFVWRPKSEATKVFGLSRQHEHDALLIASESGLAASPIALYSDGLLNAWVQGEVLDGIALDSIAILQAKVHDLPLLANRFDPFEKGLHYFSHLSPTLMSDDIKAIHCHFQHHAFKSELALTTCHYDLGYYNLIKCPAGELKIIDWEYAALGDPALDLVMTSLANDIELETLVNHYCRIRRMDNVALWQETCARWLPVAYYLGVLWFSLGYQLYGQPLYQYRALRFTSVLKDSLLQ</sequence>
<keyword evidence="2" id="KW-1185">Reference proteome</keyword>